<keyword evidence="3" id="KW-1185">Reference proteome</keyword>
<dbReference type="Pfam" id="PF01381">
    <property type="entry name" value="HTH_3"/>
    <property type="match status" value="1"/>
</dbReference>
<dbReference type="SUPFAM" id="SSF47413">
    <property type="entry name" value="lambda repressor-like DNA-binding domains"/>
    <property type="match status" value="1"/>
</dbReference>
<accession>A0ABN3Y1G1</accession>
<dbReference type="InterPro" id="IPR010982">
    <property type="entry name" value="Lambda_DNA-bd_dom_sf"/>
</dbReference>
<dbReference type="EMBL" id="BAAAXQ010000022">
    <property type="protein sequence ID" value="GAA3013797.1"/>
    <property type="molecule type" value="Genomic_DNA"/>
</dbReference>
<name>A0ABN3Y1G1_9ENTE</name>
<feature type="domain" description="HTH cro/C1-type" evidence="1">
    <location>
        <begin position="44"/>
        <end position="76"/>
    </location>
</feature>
<evidence type="ECO:0000313" key="3">
    <source>
        <dbReference type="Proteomes" id="UP001501577"/>
    </source>
</evidence>
<evidence type="ECO:0000313" key="2">
    <source>
        <dbReference type="EMBL" id="GAA3013797.1"/>
    </source>
</evidence>
<evidence type="ECO:0000259" key="1">
    <source>
        <dbReference type="Pfam" id="PF01381"/>
    </source>
</evidence>
<dbReference type="RefSeq" id="WP_068708900.1">
    <property type="nucleotide sequence ID" value="NZ_BAAAXQ010000022.1"/>
</dbReference>
<dbReference type="Gene3D" id="1.10.260.40">
    <property type="entry name" value="lambda repressor-like DNA-binding domains"/>
    <property type="match status" value="1"/>
</dbReference>
<reference evidence="2 3" key="1">
    <citation type="journal article" date="2019" name="Int. J. Syst. Evol. Microbiol.">
        <title>The Global Catalogue of Microorganisms (GCM) 10K type strain sequencing project: providing services to taxonomists for standard genome sequencing and annotation.</title>
        <authorList>
            <consortium name="The Broad Institute Genomics Platform"/>
            <consortium name="The Broad Institute Genome Sequencing Center for Infectious Disease"/>
            <person name="Wu L."/>
            <person name="Ma J."/>
        </authorList>
    </citation>
    <scope>NUCLEOTIDE SEQUENCE [LARGE SCALE GENOMIC DNA]</scope>
    <source>
        <strain evidence="2 3">JCM 8736</strain>
    </source>
</reference>
<organism evidence="2 3">
    <name type="scientific">Tetragenococcus solitarius</name>
    <dbReference type="NCBI Taxonomy" id="71453"/>
    <lineage>
        <taxon>Bacteria</taxon>
        <taxon>Bacillati</taxon>
        <taxon>Bacillota</taxon>
        <taxon>Bacilli</taxon>
        <taxon>Lactobacillales</taxon>
        <taxon>Enterococcaceae</taxon>
        <taxon>Tetragenococcus</taxon>
    </lineage>
</organism>
<comment type="caution">
    <text evidence="2">The sequence shown here is derived from an EMBL/GenBank/DDBJ whole genome shotgun (WGS) entry which is preliminary data.</text>
</comment>
<protein>
    <recommendedName>
        <fullName evidence="1">HTH cro/C1-type domain-containing protein</fullName>
    </recommendedName>
</protein>
<proteinExistence type="predicted"/>
<dbReference type="Proteomes" id="UP001501577">
    <property type="component" value="Unassembled WGS sequence"/>
</dbReference>
<gene>
    <name evidence="2" type="ORF">GCM10019998_07350</name>
</gene>
<sequence length="87" mass="9914">MGQFLSLNSVKEMIQYDDTEEDVLSDEEIEAILLMHNVRKVQQDKNLSDEALSKELGINNRVLINLENGEKHPTTELTVLRSFTNAP</sequence>
<dbReference type="InterPro" id="IPR001387">
    <property type="entry name" value="Cro/C1-type_HTH"/>
</dbReference>